<evidence type="ECO:0000313" key="1">
    <source>
        <dbReference type="EMBL" id="MBW0460423.1"/>
    </source>
</evidence>
<name>A0A9Q3B884_9BASI</name>
<proteinExistence type="predicted"/>
<dbReference type="OrthoDB" id="2505291at2759"/>
<dbReference type="EMBL" id="AVOT02000013">
    <property type="protein sequence ID" value="MBW0460423.1"/>
    <property type="molecule type" value="Genomic_DNA"/>
</dbReference>
<organism evidence="1 2">
    <name type="scientific">Austropuccinia psidii MF-1</name>
    <dbReference type="NCBI Taxonomy" id="1389203"/>
    <lineage>
        <taxon>Eukaryota</taxon>
        <taxon>Fungi</taxon>
        <taxon>Dikarya</taxon>
        <taxon>Basidiomycota</taxon>
        <taxon>Pucciniomycotina</taxon>
        <taxon>Pucciniomycetes</taxon>
        <taxon>Pucciniales</taxon>
        <taxon>Sphaerophragmiaceae</taxon>
        <taxon>Austropuccinia</taxon>
    </lineage>
</organism>
<comment type="caution">
    <text evidence="1">The sequence shown here is derived from an EMBL/GenBank/DDBJ whole genome shotgun (WGS) entry which is preliminary data.</text>
</comment>
<dbReference type="Proteomes" id="UP000765509">
    <property type="component" value="Unassembled WGS sequence"/>
</dbReference>
<dbReference type="AlphaFoldDB" id="A0A9Q3B884"/>
<protein>
    <submittedName>
        <fullName evidence="1">Uncharacterized protein</fullName>
    </submittedName>
</protein>
<keyword evidence="2" id="KW-1185">Reference proteome</keyword>
<reference evidence="1" key="1">
    <citation type="submission" date="2021-03" db="EMBL/GenBank/DDBJ databases">
        <title>Draft genome sequence of rust myrtle Austropuccinia psidii MF-1, a brazilian biotype.</title>
        <authorList>
            <person name="Quecine M.C."/>
            <person name="Pachon D.M.R."/>
            <person name="Bonatelli M.L."/>
            <person name="Correr F.H."/>
            <person name="Franceschini L.M."/>
            <person name="Leite T.F."/>
            <person name="Margarido G.R.A."/>
            <person name="Almeida C.A."/>
            <person name="Ferrarezi J.A."/>
            <person name="Labate C.A."/>
        </authorList>
    </citation>
    <scope>NUCLEOTIDE SEQUENCE</scope>
    <source>
        <strain evidence="1">MF-1</strain>
    </source>
</reference>
<accession>A0A9Q3B884</accession>
<evidence type="ECO:0000313" key="2">
    <source>
        <dbReference type="Proteomes" id="UP000765509"/>
    </source>
</evidence>
<sequence>MSTPSQTLCIRMINTCIKLNSNIALHTANYHLDSCIILWHNQNNICVYIPNPQDNIGPLPGTLSKKSIPFLGEPQSFMHCGPGGAWIENCQSNPTQMLFVEGVFMTDTNDPSLSQKPNLSLMLFTWYPNILFIIESFQKQDFKPEMLNEYDCNSHSQCQPFTPTSLTSILTPPLYPAVFSL</sequence>
<gene>
    <name evidence="1" type="ORF">O181_000138</name>
</gene>